<gene>
    <name evidence="1" type="ORF">MSYG_2800</name>
</gene>
<dbReference type="GO" id="GO:0005840">
    <property type="term" value="C:ribosome"/>
    <property type="evidence" value="ECO:0007669"/>
    <property type="project" value="UniProtKB-KW"/>
</dbReference>
<dbReference type="KEGG" id="msym:MSY001_1908"/>
<name>M5E988_MALS4</name>
<reference evidence="2" key="1">
    <citation type="journal article" date="2017" name="Nucleic Acids Res.">
        <title>Proteogenomics produces comprehensive and highly accurate protein-coding gene annotation in a complete genome assembly of Malassezia sympodialis.</title>
        <authorList>
            <person name="Zhu Y."/>
            <person name="Engstroem P.G."/>
            <person name="Tellgren-Roth C."/>
            <person name="Baudo C.D."/>
            <person name="Kennell J.C."/>
            <person name="Sun S."/>
            <person name="Billmyre R.B."/>
            <person name="Schroeder M.S."/>
            <person name="Andersson A."/>
            <person name="Holm T."/>
            <person name="Sigurgeirsson B."/>
            <person name="Wu G."/>
            <person name="Sankaranarayanan S.R."/>
            <person name="Siddharthan R."/>
            <person name="Sanyal K."/>
            <person name="Lundeberg J."/>
            <person name="Nystedt B."/>
            <person name="Boekhout T."/>
            <person name="Dawson T.L. Jr."/>
            <person name="Heitman J."/>
            <person name="Scheynius A."/>
            <person name="Lehtioe J."/>
        </authorList>
    </citation>
    <scope>NUCLEOTIDE SEQUENCE [LARGE SCALE GENOMIC DNA]</scope>
    <source>
        <strain evidence="2">ATCC 42132</strain>
    </source>
</reference>
<evidence type="ECO:0000313" key="1">
    <source>
        <dbReference type="EMBL" id="SHO78454.1"/>
    </source>
</evidence>
<keyword evidence="2" id="KW-1185">Reference proteome</keyword>
<dbReference type="RefSeq" id="XP_018740464.1">
    <property type="nucleotide sequence ID" value="XM_018883734.1"/>
</dbReference>
<dbReference type="OMA" id="FRTQWDE"/>
<proteinExistence type="predicted"/>
<keyword evidence="1" id="KW-0689">Ribosomal protein</keyword>
<evidence type="ECO:0000313" key="2">
    <source>
        <dbReference type="Proteomes" id="UP000186303"/>
    </source>
</evidence>
<dbReference type="HOGENOM" id="CLU_035836_1_1_1"/>
<keyword evidence="1" id="KW-0687">Ribonucleoprotein</keyword>
<dbReference type="SUPFAM" id="SSF49777">
    <property type="entry name" value="PEBP-like"/>
    <property type="match status" value="1"/>
</dbReference>
<dbReference type="STRING" id="1230383.M5E988"/>
<dbReference type="Proteomes" id="UP000186303">
    <property type="component" value="Chromosome 4"/>
</dbReference>
<dbReference type="InterPro" id="IPR008914">
    <property type="entry name" value="PEBP"/>
</dbReference>
<dbReference type="Gene3D" id="3.90.280.10">
    <property type="entry name" value="PEBP-like"/>
    <property type="match status" value="1"/>
</dbReference>
<dbReference type="EMBL" id="LT671824">
    <property type="protein sequence ID" value="SHO78454.1"/>
    <property type="molecule type" value="Genomic_DNA"/>
</dbReference>
<dbReference type="CDD" id="cd00866">
    <property type="entry name" value="PEBP_euk"/>
    <property type="match status" value="1"/>
</dbReference>
<dbReference type="PANTHER" id="PTHR11362">
    <property type="entry name" value="PHOSPHATIDYLETHANOLAMINE-BINDING PROTEIN"/>
    <property type="match status" value="1"/>
</dbReference>
<dbReference type="PANTHER" id="PTHR11362:SF82">
    <property type="entry name" value="PHOSPHATIDYLETHANOLAMINE-BINDING PROTEIN 4"/>
    <property type="match status" value="1"/>
</dbReference>
<dbReference type="Gene3D" id="1.20.58.1180">
    <property type="match status" value="1"/>
</dbReference>
<dbReference type="VEuPathDB" id="FungiDB:MSYG_2800"/>
<dbReference type="InterPro" id="IPR035810">
    <property type="entry name" value="PEBP_euk"/>
</dbReference>
<sequence length="343" mass="38690">MFSLARHAATRAVPRGAARMVGSRMNSSASWQPVLKPGALPVYDEALAYIEEDAAALRKKIEETKQSGDVQEDYLDALEIVSEINRPHVRTQFAKGDYDLRQPVFRHLREQAWRLGGALERLVERIQLMHVLPDVVPSITPTVDLEVLYGEGAGIGDHGGRGGSVHPGVFLDPALTREAPTIRATVFHKDTRKYTIMLVDPDAPCEDSQSFKTYVHWLVTDVPLSLQESNIPSGHPHKLAYVPPHPQCGTPYHRYTMLLFEQQPDTSVGDVAREGVQVQTFAEQNGLTLRGIHFWRAQWSDQNKTVISQIYKDVLQVPEPRFGRVARQDRLKDELGQRHSKYY</sequence>
<protein>
    <submittedName>
        <fullName evidence="1">Similar to S.cerevisiae protein MRPL35 (Mitochondrial ribosomal protein of the large subunit)</fullName>
    </submittedName>
</protein>
<accession>M5E988</accession>
<dbReference type="OrthoDB" id="2153661at2759"/>
<organism evidence="1 2">
    <name type="scientific">Malassezia sympodialis (strain ATCC 42132)</name>
    <name type="common">Atopic eczema-associated yeast</name>
    <dbReference type="NCBI Taxonomy" id="1230383"/>
    <lineage>
        <taxon>Eukaryota</taxon>
        <taxon>Fungi</taxon>
        <taxon>Dikarya</taxon>
        <taxon>Basidiomycota</taxon>
        <taxon>Ustilaginomycotina</taxon>
        <taxon>Malasseziomycetes</taxon>
        <taxon>Malasseziales</taxon>
        <taxon>Malasseziaceae</taxon>
        <taxon>Malassezia</taxon>
    </lineage>
</organism>
<dbReference type="AlphaFoldDB" id="M5E988"/>
<dbReference type="InterPro" id="IPR036610">
    <property type="entry name" value="PEBP-like_sf"/>
</dbReference>
<dbReference type="Pfam" id="PF01161">
    <property type="entry name" value="PBP"/>
    <property type="match status" value="1"/>
</dbReference>